<sequence length="544" mass="55535">MSKSASCSSGQEHRLGRSRSVEDVWRHDDANSAANDSSCICQKHHGEDQLSSGACRSSYCGVSSARCYDSDSDAESAEDWAEEQHLSYYEWVALPRPVVRPPGLPRPPRRIESAPCFHKWGATAAAAFQQPRQQPAAAGGCANSWADDDEDEDELDLGSLADWMKEGLAEQVAGSAEATTGADRCCQPASSVERAEVEPEAVSHLEPSAAAPPSPTAGVSQDAAVLAAAPPLQVVQAAPDLATGFSCPGVARLVLSQAPAAGGSKAGARRAVAEDEDEEDDDAGDDACSEPTSPGSSDCGCGLDGGSNLGLGSDSSGSRCCSSLSLSSWDTAPLTRHGSLTEEEAVADCEACGVLCAGGCYTSHSFGPAVALEEAGLVRPCSPAPSGLSAAVYASSSSCVAFSVVLAATGNVMVDVVQLEAACGQAGAIGALTCCICTYGCGVCSAAPTDAVPAAELQARALSSNGCGSSACASAVVSPTPVTCWETSAWEQRIAVQQQQQQQHLLAAAAACAADVVECPVWLEPVLGLMLSQVVAEALWDEDL</sequence>
<dbReference type="OrthoDB" id="10520932at2759"/>
<protein>
    <submittedName>
        <fullName evidence="2">Uncharacterized protein</fullName>
    </submittedName>
</protein>
<accession>A0A835SIZ1</accession>
<proteinExistence type="predicted"/>
<comment type="caution">
    <text evidence="2">The sequence shown here is derived from an EMBL/GenBank/DDBJ whole genome shotgun (WGS) entry which is preliminary data.</text>
</comment>
<feature type="compositionally biased region" description="Basic and acidic residues" evidence="1">
    <location>
        <begin position="11"/>
        <end position="30"/>
    </location>
</feature>
<feature type="region of interest" description="Disordered" evidence="1">
    <location>
        <begin position="173"/>
        <end position="218"/>
    </location>
</feature>
<feature type="region of interest" description="Disordered" evidence="1">
    <location>
        <begin position="1"/>
        <end position="37"/>
    </location>
</feature>
<gene>
    <name evidence="2" type="ORF">HXX76_014547</name>
</gene>
<dbReference type="AlphaFoldDB" id="A0A835SIZ1"/>
<feature type="compositionally biased region" description="Basic and acidic residues" evidence="1">
    <location>
        <begin position="193"/>
        <end position="203"/>
    </location>
</feature>
<feature type="region of interest" description="Disordered" evidence="1">
    <location>
        <begin position="264"/>
        <end position="299"/>
    </location>
</feature>
<feature type="compositionally biased region" description="Acidic residues" evidence="1">
    <location>
        <begin position="274"/>
        <end position="288"/>
    </location>
</feature>
<reference evidence="2" key="1">
    <citation type="journal article" date="2020" name="bioRxiv">
        <title>Comparative genomics of Chlamydomonas.</title>
        <authorList>
            <person name="Craig R.J."/>
            <person name="Hasan A.R."/>
            <person name="Ness R.W."/>
            <person name="Keightley P.D."/>
        </authorList>
    </citation>
    <scope>NUCLEOTIDE SEQUENCE</scope>
    <source>
        <strain evidence="2">SAG 7.73</strain>
    </source>
</reference>
<evidence type="ECO:0000313" key="2">
    <source>
        <dbReference type="EMBL" id="KAG2424338.1"/>
    </source>
</evidence>
<organism evidence="2 3">
    <name type="scientific">Chlamydomonas incerta</name>
    <dbReference type="NCBI Taxonomy" id="51695"/>
    <lineage>
        <taxon>Eukaryota</taxon>
        <taxon>Viridiplantae</taxon>
        <taxon>Chlorophyta</taxon>
        <taxon>core chlorophytes</taxon>
        <taxon>Chlorophyceae</taxon>
        <taxon>CS clade</taxon>
        <taxon>Chlamydomonadales</taxon>
        <taxon>Chlamydomonadaceae</taxon>
        <taxon>Chlamydomonas</taxon>
    </lineage>
</organism>
<feature type="compositionally biased region" description="Polar residues" evidence="1">
    <location>
        <begin position="1"/>
        <end position="10"/>
    </location>
</feature>
<dbReference type="EMBL" id="JAEHOC010000066">
    <property type="protein sequence ID" value="KAG2424338.1"/>
    <property type="molecule type" value="Genomic_DNA"/>
</dbReference>
<evidence type="ECO:0000313" key="3">
    <source>
        <dbReference type="Proteomes" id="UP000650467"/>
    </source>
</evidence>
<keyword evidence="3" id="KW-1185">Reference proteome</keyword>
<name>A0A835SIZ1_CHLIN</name>
<feature type="compositionally biased region" description="Low complexity" evidence="1">
    <location>
        <begin position="129"/>
        <end position="142"/>
    </location>
</feature>
<evidence type="ECO:0000256" key="1">
    <source>
        <dbReference type="SAM" id="MobiDB-lite"/>
    </source>
</evidence>
<feature type="region of interest" description="Disordered" evidence="1">
    <location>
        <begin position="129"/>
        <end position="154"/>
    </location>
</feature>
<dbReference type="Proteomes" id="UP000650467">
    <property type="component" value="Unassembled WGS sequence"/>
</dbReference>